<evidence type="ECO:0000259" key="8">
    <source>
        <dbReference type="SMART" id="SM01011"/>
    </source>
</evidence>
<comment type="similarity">
    <text evidence="2 6">Belongs to the peptidase M24B family.</text>
</comment>
<dbReference type="SUPFAM" id="SSF53092">
    <property type="entry name" value="Creatinase/prolidase N-terminal domain"/>
    <property type="match status" value="1"/>
</dbReference>
<evidence type="ECO:0000256" key="3">
    <source>
        <dbReference type="ARBA" id="ARBA00022723"/>
    </source>
</evidence>
<organism evidence="9 10">
    <name type="scientific">Mortierella alpina</name>
    <name type="common">Oleaginous fungus</name>
    <name type="synonym">Mortierella renispora</name>
    <dbReference type="NCBI Taxonomy" id="64518"/>
    <lineage>
        <taxon>Eukaryota</taxon>
        <taxon>Fungi</taxon>
        <taxon>Fungi incertae sedis</taxon>
        <taxon>Mucoromycota</taxon>
        <taxon>Mortierellomycotina</taxon>
        <taxon>Mortierellomycetes</taxon>
        <taxon>Mortierellales</taxon>
        <taxon>Mortierellaceae</taxon>
        <taxon>Mortierella</taxon>
    </lineage>
</organism>
<dbReference type="Proteomes" id="UP000717515">
    <property type="component" value="Unassembled WGS sequence"/>
</dbReference>
<protein>
    <recommendedName>
        <fullName evidence="8">Aminopeptidase P N-terminal domain-containing protein</fullName>
    </recommendedName>
</protein>
<feature type="compositionally biased region" description="Basic residues" evidence="7">
    <location>
        <begin position="188"/>
        <end position="207"/>
    </location>
</feature>
<dbReference type="InterPro" id="IPR001131">
    <property type="entry name" value="Peptidase_M24B_aminopep-P_CS"/>
</dbReference>
<dbReference type="AlphaFoldDB" id="A0A9P8A707"/>
<feature type="compositionally biased region" description="Polar residues" evidence="7">
    <location>
        <begin position="576"/>
        <end position="591"/>
    </location>
</feature>
<dbReference type="Gene3D" id="3.40.350.10">
    <property type="entry name" value="Creatinase/prolidase N-terminal domain"/>
    <property type="match status" value="1"/>
</dbReference>
<dbReference type="GO" id="GO:0006508">
    <property type="term" value="P:proteolysis"/>
    <property type="evidence" value="ECO:0007669"/>
    <property type="project" value="TreeGrafter"/>
</dbReference>
<keyword evidence="5" id="KW-0464">Manganese</keyword>
<evidence type="ECO:0000256" key="2">
    <source>
        <dbReference type="ARBA" id="ARBA00008766"/>
    </source>
</evidence>
<evidence type="ECO:0000256" key="5">
    <source>
        <dbReference type="ARBA" id="ARBA00023211"/>
    </source>
</evidence>
<feature type="region of interest" description="Disordered" evidence="7">
    <location>
        <begin position="572"/>
        <end position="605"/>
    </location>
</feature>
<dbReference type="InterPro" id="IPR000994">
    <property type="entry name" value="Pept_M24"/>
</dbReference>
<name>A0A9P8A707_MORAP</name>
<dbReference type="Gene3D" id="3.90.230.10">
    <property type="entry name" value="Creatinase/methionine aminopeptidase superfamily"/>
    <property type="match status" value="1"/>
</dbReference>
<dbReference type="SMART" id="SM01011">
    <property type="entry name" value="AMP_N"/>
    <property type="match status" value="1"/>
</dbReference>
<evidence type="ECO:0000256" key="7">
    <source>
        <dbReference type="SAM" id="MobiDB-lite"/>
    </source>
</evidence>
<evidence type="ECO:0000256" key="4">
    <source>
        <dbReference type="ARBA" id="ARBA00022801"/>
    </source>
</evidence>
<dbReference type="EMBL" id="JAIFTL010000039">
    <property type="protein sequence ID" value="KAG9325503.1"/>
    <property type="molecule type" value="Genomic_DNA"/>
</dbReference>
<feature type="region of interest" description="Disordered" evidence="7">
    <location>
        <begin position="162"/>
        <end position="222"/>
    </location>
</feature>
<dbReference type="SUPFAM" id="SSF55920">
    <property type="entry name" value="Creatinase/aminopeptidase"/>
    <property type="match status" value="1"/>
</dbReference>
<keyword evidence="4" id="KW-0378">Hydrolase</keyword>
<evidence type="ECO:0000256" key="1">
    <source>
        <dbReference type="ARBA" id="ARBA00001936"/>
    </source>
</evidence>
<dbReference type="InterPro" id="IPR052433">
    <property type="entry name" value="X-Pro_dipept-like"/>
</dbReference>
<dbReference type="InterPro" id="IPR007865">
    <property type="entry name" value="Aminopep_P_N"/>
</dbReference>
<dbReference type="PANTHER" id="PTHR43226">
    <property type="entry name" value="XAA-PRO AMINOPEPTIDASE 3"/>
    <property type="match status" value="1"/>
</dbReference>
<feature type="domain" description="Aminopeptidase P N-terminal" evidence="8">
    <location>
        <begin position="9"/>
        <end position="141"/>
    </location>
</feature>
<feature type="compositionally biased region" description="Basic and acidic residues" evidence="7">
    <location>
        <begin position="208"/>
        <end position="222"/>
    </location>
</feature>
<comment type="caution">
    <text evidence="9">The sequence shown here is derived from an EMBL/GenBank/DDBJ whole genome shotgun (WGS) entry which is preliminary data.</text>
</comment>
<dbReference type="PANTHER" id="PTHR43226:SF1">
    <property type="entry name" value="XAA-PRO DIPEPTIDASE"/>
    <property type="match status" value="1"/>
</dbReference>
<dbReference type="GO" id="GO:0070006">
    <property type="term" value="F:metalloaminopeptidase activity"/>
    <property type="evidence" value="ECO:0007669"/>
    <property type="project" value="InterPro"/>
</dbReference>
<dbReference type="GO" id="GO:0030145">
    <property type="term" value="F:manganese ion binding"/>
    <property type="evidence" value="ECO:0007669"/>
    <property type="project" value="InterPro"/>
</dbReference>
<evidence type="ECO:0000256" key="6">
    <source>
        <dbReference type="RuleBase" id="RU000590"/>
    </source>
</evidence>
<dbReference type="InterPro" id="IPR036005">
    <property type="entry name" value="Creatinase/aminopeptidase-like"/>
</dbReference>
<dbReference type="Pfam" id="PF05195">
    <property type="entry name" value="AMP_N"/>
    <property type="match status" value="1"/>
</dbReference>
<evidence type="ECO:0000313" key="10">
    <source>
        <dbReference type="Proteomes" id="UP000717515"/>
    </source>
</evidence>
<dbReference type="InterPro" id="IPR029149">
    <property type="entry name" value="Creatin/AminoP/Spt16_N"/>
</dbReference>
<comment type="cofactor">
    <cofactor evidence="1">
        <name>Mn(2+)</name>
        <dbReference type="ChEBI" id="CHEBI:29035"/>
    </cofactor>
</comment>
<dbReference type="Pfam" id="PF00557">
    <property type="entry name" value="Peptidase_M24"/>
    <property type="match status" value="2"/>
</dbReference>
<proteinExistence type="inferred from homology"/>
<sequence length="628" mass="70512">MLARTGLKYPSKLHCEKVASFLPHSARHEAIILAKGTEVQNRDNTDVELEFRQESNFYYLTGVLEADFFFIYDLARGHSYLIAPDLDPKKAVWKGPSLSDKQLLERYNVDHVVRYSNLLDLLKHQLKPKRIHGWNSPEKVPPLGDQGLERELEHYISHRLVHPKKDELQEPKPRPHQSHDHGPYGDHHGHRCRHGFPGHHDHKHRHDPGHGHPGHDGPKKEPVDRTLLEAMIFARINKSPIEIALSRESTRISSDAHRLVMKTARAGLFEYQLEALFKYECARQGAKTQAYLPIVGTGVNGAYLHYTRNDTRLKDGQLLLIDAACEADCYGSDITRTIPVNGRFTADQLEIYNLVLEMQTSVIRSMAQGVDWTQMNILSQKIGIRGLKRLGLLKGEEVDLFESGVIKIFYPHGLGHLLGLNVHDDGLGLGVQLPPPTADALESVLNSNMAAAPVQFHSADADHKLSGGILPPPSSRRNKAMGSSLYATPATKLEPGMLLTVEPGIYFNPAQIEFALDTFYLAPYLDEPTIRRFMPVGGVRLEDVVLILPDGSVDNITTAPKDPREVEQIMQEGQREYQQSLTQDLGTSVTEKATKTKEEMPLASEPTRGIKQRVGVFKKLLRAIRNMF</sequence>
<reference evidence="9" key="1">
    <citation type="submission" date="2021-07" db="EMBL/GenBank/DDBJ databases">
        <title>Draft genome of Mortierella alpina, strain LL118, isolated from an aspen leaf litter sample.</title>
        <authorList>
            <person name="Yang S."/>
            <person name="Vinatzer B.A."/>
        </authorList>
    </citation>
    <scope>NUCLEOTIDE SEQUENCE</scope>
    <source>
        <strain evidence="9">LL118</strain>
    </source>
</reference>
<accession>A0A9P8A707</accession>
<evidence type="ECO:0000313" key="9">
    <source>
        <dbReference type="EMBL" id="KAG9325503.1"/>
    </source>
</evidence>
<keyword evidence="3 6" id="KW-0479">Metal-binding</keyword>
<feature type="compositionally biased region" description="Basic and acidic residues" evidence="7">
    <location>
        <begin position="163"/>
        <end position="187"/>
    </location>
</feature>
<dbReference type="PROSITE" id="PS00491">
    <property type="entry name" value="PROLINE_PEPTIDASE"/>
    <property type="match status" value="1"/>
</dbReference>
<dbReference type="CDD" id="cd01087">
    <property type="entry name" value="Prolidase"/>
    <property type="match status" value="1"/>
</dbReference>
<gene>
    <name evidence="9" type="ORF">KVV02_007534</name>
</gene>